<evidence type="ECO:0000256" key="3">
    <source>
        <dbReference type="ARBA" id="ARBA00023082"/>
    </source>
</evidence>
<name>A0A9Q9IEW9_9ACTN</name>
<protein>
    <recommendedName>
        <fullName evidence="6">RNA polymerase sigma factor 70 region 4 type 2 domain-containing protein</fullName>
    </recommendedName>
</protein>
<dbReference type="GO" id="GO:0006352">
    <property type="term" value="P:DNA-templated transcription initiation"/>
    <property type="evidence" value="ECO:0007669"/>
    <property type="project" value="InterPro"/>
</dbReference>
<evidence type="ECO:0000313" key="7">
    <source>
        <dbReference type="EMBL" id="UWZ51943.1"/>
    </source>
</evidence>
<dbReference type="Pfam" id="PF08281">
    <property type="entry name" value="Sigma70_r4_2"/>
    <property type="match status" value="1"/>
</dbReference>
<keyword evidence="3" id="KW-0731">Sigma factor</keyword>
<evidence type="ECO:0000256" key="4">
    <source>
        <dbReference type="ARBA" id="ARBA00023163"/>
    </source>
</evidence>
<proteinExistence type="inferred from homology"/>
<keyword evidence="2" id="KW-0805">Transcription regulation</keyword>
<accession>A0A9Q9IEW9</accession>
<evidence type="ECO:0000256" key="5">
    <source>
        <dbReference type="SAM" id="MobiDB-lite"/>
    </source>
</evidence>
<dbReference type="Proteomes" id="UP001058003">
    <property type="component" value="Chromosome"/>
</dbReference>
<dbReference type="InterPro" id="IPR036388">
    <property type="entry name" value="WH-like_DNA-bd_sf"/>
</dbReference>
<reference evidence="7" key="1">
    <citation type="submission" date="2021-04" db="EMBL/GenBank/DDBJ databases">
        <title>Dactylosporangium aurantiacum NRRL B-8018 full assembly.</title>
        <authorList>
            <person name="Hartkoorn R.C."/>
            <person name="Beaudoing E."/>
            <person name="Hot D."/>
        </authorList>
    </citation>
    <scope>NUCLEOTIDE SEQUENCE</scope>
    <source>
        <strain evidence="7">NRRL B-8018</strain>
    </source>
</reference>
<feature type="domain" description="RNA polymerase sigma factor 70 region 4 type 2" evidence="6">
    <location>
        <begin position="86"/>
        <end position="127"/>
    </location>
</feature>
<comment type="similarity">
    <text evidence="1">Belongs to the sigma-70 factor family. ECF subfamily.</text>
</comment>
<dbReference type="GO" id="GO:0003677">
    <property type="term" value="F:DNA binding"/>
    <property type="evidence" value="ECO:0007669"/>
    <property type="project" value="InterPro"/>
</dbReference>
<dbReference type="KEGG" id="daur:Daura_35280"/>
<dbReference type="InterPro" id="IPR013249">
    <property type="entry name" value="RNA_pol_sigma70_r4_t2"/>
</dbReference>
<feature type="region of interest" description="Disordered" evidence="5">
    <location>
        <begin position="258"/>
        <end position="288"/>
    </location>
</feature>
<evidence type="ECO:0000256" key="2">
    <source>
        <dbReference type="ARBA" id="ARBA00023015"/>
    </source>
</evidence>
<sequence>MRNTSADNPTVTSRIRTAPSRLVTAAATRVPTFFPLDDQIVPRSNFVLPLDTRSTRIDARIDASLRSCDATSRICPPTAALAAPAPEQRAVIVPRRFEDLTEAQTADALGCRVGTVKSQTRDALARLRRIAPGVLSGAEQDPSRTQAPPTRNPPPPTPAGVAGTRTQARRGRRADAGRLHLPWPWQADVAVDPVAWSHDGRRLLVHDGRHRDLARRRPGPPASVNRPSNPGAGGQSWTHAAHRVARARILARLAARPRLAAARARGRRADPVRRPLRGGVDPAAGRHR</sequence>
<dbReference type="SUPFAM" id="SSF88659">
    <property type="entry name" value="Sigma3 and sigma4 domains of RNA polymerase sigma factors"/>
    <property type="match status" value="1"/>
</dbReference>
<evidence type="ECO:0000313" key="8">
    <source>
        <dbReference type="Proteomes" id="UP001058003"/>
    </source>
</evidence>
<organism evidence="7 8">
    <name type="scientific">Dactylosporangium aurantiacum</name>
    <dbReference type="NCBI Taxonomy" id="35754"/>
    <lineage>
        <taxon>Bacteria</taxon>
        <taxon>Bacillati</taxon>
        <taxon>Actinomycetota</taxon>
        <taxon>Actinomycetes</taxon>
        <taxon>Micromonosporales</taxon>
        <taxon>Micromonosporaceae</taxon>
        <taxon>Dactylosporangium</taxon>
    </lineage>
</organism>
<gene>
    <name evidence="7" type="ORF">Daura_35280</name>
</gene>
<keyword evidence="8" id="KW-1185">Reference proteome</keyword>
<feature type="region of interest" description="Disordered" evidence="5">
    <location>
        <begin position="207"/>
        <end position="240"/>
    </location>
</feature>
<dbReference type="GO" id="GO:0016987">
    <property type="term" value="F:sigma factor activity"/>
    <property type="evidence" value="ECO:0007669"/>
    <property type="project" value="UniProtKB-KW"/>
</dbReference>
<dbReference type="Gene3D" id="1.10.10.10">
    <property type="entry name" value="Winged helix-like DNA-binding domain superfamily/Winged helix DNA-binding domain"/>
    <property type="match status" value="1"/>
</dbReference>
<dbReference type="AlphaFoldDB" id="A0A9Q9IEW9"/>
<dbReference type="EMBL" id="CP073767">
    <property type="protein sequence ID" value="UWZ51943.1"/>
    <property type="molecule type" value="Genomic_DNA"/>
</dbReference>
<dbReference type="InterPro" id="IPR013324">
    <property type="entry name" value="RNA_pol_sigma_r3/r4-like"/>
</dbReference>
<evidence type="ECO:0000256" key="1">
    <source>
        <dbReference type="ARBA" id="ARBA00010641"/>
    </source>
</evidence>
<keyword evidence="4" id="KW-0804">Transcription</keyword>
<feature type="region of interest" description="Disordered" evidence="5">
    <location>
        <begin position="131"/>
        <end position="174"/>
    </location>
</feature>
<evidence type="ECO:0000259" key="6">
    <source>
        <dbReference type="Pfam" id="PF08281"/>
    </source>
</evidence>